<reference evidence="6 7" key="1">
    <citation type="submission" date="2020-08" db="EMBL/GenBank/DDBJ databases">
        <title>Genomic Encyclopedia of Type Strains, Phase IV (KMG-V): Genome sequencing to study the core and pangenomes of soil and plant-associated prokaryotes.</title>
        <authorList>
            <person name="Whitman W."/>
        </authorList>
    </citation>
    <scope>NUCLEOTIDE SEQUENCE [LARGE SCALE GENOMIC DNA]</scope>
    <source>
        <strain evidence="4 7">SEMIA 471</strain>
        <strain evidence="5 6">SEMIA 489</strain>
    </source>
</reference>
<sequence>MLGRRGVGLFFLRASGSIARQGKGMTNTERQNEMTAWFSSLAPVQPNEMLGLWRGAGIPSDHPLDGVLENLGWFGKRFHADMRADALLFQWRADRLVAIEPGFFPIGLAIKAAPFGRTMVARSWFSYLQKALRARGTTASLALQTSGDGVTAAMCYDRQPIVDYFRRMNGQELAGMMCITGDARRYFFKLRRVDATTATAGSSGSGRPSRTRAAKTI</sequence>
<feature type="domain" description="GXWXG" evidence="2">
    <location>
        <begin position="37"/>
        <end position="90"/>
    </location>
</feature>
<evidence type="ECO:0008006" key="8">
    <source>
        <dbReference type="Google" id="ProtNLM"/>
    </source>
</evidence>
<dbReference type="Pfam" id="PF14232">
    <property type="entry name" value="DUF4334"/>
    <property type="match status" value="1"/>
</dbReference>
<gene>
    <name evidence="4" type="ORF">GGE46_003982</name>
    <name evidence="5" type="ORF">GGE57_003765</name>
</gene>
<feature type="region of interest" description="Disordered" evidence="1">
    <location>
        <begin position="198"/>
        <end position="217"/>
    </location>
</feature>
<dbReference type="EMBL" id="JACIHU010000008">
    <property type="protein sequence ID" value="MBB4481386.1"/>
    <property type="molecule type" value="Genomic_DNA"/>
</dbReference>
<dbReference type="InterPro" id="IPR025568">
    <property type="entry name" value="DUF4334"/>
</dbReference>
<dbReference type="EMBL" id="JACIID010000008">
    <property type="protein sequence ID" value="MBB4537001.1"/>
    <property type="molecule type" value="Genomic_DNA"/>
</dbReference>
<name>A0A7W6VBZ0_RHIET</name>
<dbReference type="Proteomes" id="UP000557344">
    <property type="component" value="Unassembled WGS sequence"/>
</dbReference>
<comment type="caution">
    <text evidence="4">The sequence shown here is derived from an EMBL/GenBank/DDBJ whole genome shotgun (WGS) entry which is preliminary data.</text>
</comment>
<feature type="compositionally biased region" description="Low complexity" evidence="1">
    <location>
        <begin position="198"/>
        <end position="208"/>
    </location>
</feature>
<dbReference type="Proteomes" id="UP000523431">
    <property type="component" value="Unassembled WGS sequence"/>
</dbReference>
<evidence type="ECO:0000313" key="4">
    <source>
        <dbReference type="EMBL" id="MBB4481386.1"/>
    </source>
</evidence>
<evidence type="ECO:0000313" key="7">
    <source>
        <dbReference type="Proteomes" id="UP000557344"/>
    </source>
</evidence>
<dbReference type="AlphaFoldDB" id="A0A7W6VBZ0"/>
<evidence type="ECO:0000259" key="3">
    <source>
        <dbReference type="Pfam" id="PF14232"/>
    </source>
</evidence>
<evidence type="ECO:0000313" key="6">
    <source>
        <dbReference type="Proteomes" id="UP000523431"/>
    </source>
</evidence>
<organism evidence="4 7">
    <name type="scientific">Rhizobium etli</name>
    <dbReference type="NCBI Taxonomy" id="29449"/>
    <lineage>
        <taxon>Bacteria</taxon>
        <taxon>Pseudomonadati</taxon>
        <taxon>Pseudomonadota</taxon>
        <taxon>Alphaproteobacteria</taxon>
        <taxon>Hyphomicrobiales</taxon>
        <taxon>Rhizobiaceae</taxon>
        <taxon>Rhizobium/Agrobacterium group</taxon>
        <taxon>Rhizobium</taxon>
    </lineage>
</organism>
<evidence type="ECO:0000256" key="1">
    <source>
        <dbReference type="SAM" id="MobiDB-lite"/>
    </source>
</evidence>
<proteinExistence type="predicted"/>
<protein>
    <recommendedName>
        <fullName evidence="8">GXWXG protein</fullName>
    </recommendedName>
</protein>
<dbReference type="InterPro" id="IPR025951">
    <property type="entry name" value="GXWXG_dom"/>
</dbReference>
<feature type="domain" description="DUF4334" evidence="3">
    <location>
        <begin position="139"/>
        <end position="192"/>
    </location>
</feature>
<dbReference type="Gene3D" id="2.40.128.580">
    <property type="entry name" value="GXWXG domain"/>
    <property type="match status" value="1"/>
</dbReference>
<accession>A0A7W6VBZ0</accession>
<evidence type="ECO:0000259" key="2">
    <source>
        <dbReference type="Pfam" id="PF14231"/>
    </source>
</evidence>
<evidence type="ECO:0000313" key="5">
    <source>
        <dbReference type="EMBL" id="MBB4537001.1"/>
    </source>
</evidence>
<dbReference type="Pfam" id="PF14231">
    <property type="entry name" value="GXWXG"/>
    <property type="match status" value="1"/>
</dbReference>